<proteinExistence type="predicted"/>
<dbReference type="PANTHER" id="PTHR43481">
    <property type="entry name" value="FRUCTOSE-1-PHOSPHATE PHOSPHATASE"/>
    <property type="match status" value="1"/>
</dbReference>
<name>A0ABV8T1L9_9GAMM</name>
<dbReference type="SFLD" id="SFLDS00003">
    <property type="entry name" value="Haloacid_Dehalogenase"/>
    <property type="match status" value="1"/>
</dbReference>
<dbReference type="Pfam" id="PF00702">
    <property type="entry name" value="Hydrolase"/>
    <property type="match status" value="1"/>
</dbReference>
<dbReference type="InterPro" id="IPR023214">
    <property type="entry name" value="HAD_sf"/>
</dbReference>
<dbReference type="SUPFAM" id="SSF56784">
    <property type="entry name" value="HAD-like"/>
    <property type="match status" value="1"/>
</dbReference>
<organism evidence="1 2">
    <name type="scientific">Steroidobacter flavus</name>
    <dbReference type="NCBI Taxonomy" id="1842136"/>
    <lineage>
        <taxon>Bacteria</taxon>
        <taxon>Pseudomonadati</taxon>
        <taxon>Pseudomonadota</taxon>
        <taxon>Gammaproteobacteria</taxon>
        <taxon>Steroidobacterales</taxon>
        <taxon>Steroidobacteraceae</taxon>
        <taxon>Steroidobacter</taxon>
    </lineage>
</organism>
<evidence type="ECO:0000313" key="1">
    <source>
        <dbReference type="EMBL" id="MFC4313225.1"/>
    </source>
</evidence>
<dbReference type="InterPro" id="IPR036412">
    <property type="entry name" value="HAD-like_sf"/>
</dbReference>
<dbReference type="SFLD" id="SFLDG01129">
    <property type="entry name" value="C1.5:_HAD__Beta-PGM__Phosphata"/>
    <property type="match status" value="1"/>
</dbReference>
<keyword evidence="2" id="KW-1185">Reference proteome</keyword>
<sequence length="225" mass="24051">MTQSDALFDGRSFAAILFDMDGTLLSSIEAAERVWTRWAAQFGIDARTFLHGIHGQRAVDSVRQLNIPGIDPVVEAHKIMLAEIEDVEGVRAIPGAQAFVSTLPKDRWAIVTSAPRALADRRLAAAGLSPPSVLITAEDIPKGKPDPACYQLAARQLGWTADDCLVFEDAAAGIRAGEAAGAPVVVITATHQHPMQTPHPTYVDYSGLHATVRPDGRLQLGSASR</sequence>
<dbReference type="InterPro" id="IPR023198">
    <property type="entry name" value="PGP-like_dom2"/>
</dbReference>
<dbReference type="EMBL" id="JBHSDU010000015">
    <property type="protein sequence ID" value="MFC4313225.1"/>
    <property type="molecule type" value="Genomic_DNA"/>
</dbReference>
<comment type="caution">
    <text evidence="1">The sequence shown here is derived from an EMBL/GenBank/DDBJ whole genome shotgun (WGS) entry which is preliminary data.</text>
</comment>
<evidence type="ECO:0000313" key="2">
    <source>
        <dbReference type="Proteomes" id="UP001595904"/>
    </source>
</evidence>
<dbReference type="InterPro" id="IPR006439">
    <property type="entry name" value="HAD-SF_hydro_IA"/>
</dbReference>
<gene>
    <name evidence="1" type="ORF">ACFPN2_29370</name>
</gene>
<dbReference type="RefSeq" id="WP_380603345.1">
    <property type="nucleotide sequence ID" value="NZ_JBHSDU010000015.1"/>
</dbReference>
<dbReference type="PANTHER" id="PTHR43481:SF4">
    <property type="entry name" value="GLYCEROL-1-PHOSPHATE PHOSPHOHYDROLASE 1-RELATED"/>
    <property type="match status" value="1"/>
</dbReference>
<protein>
    <submittedName>
        <fullName evidence="1">HAD-IA family hydrolase</fullName>
    </submittedName>
</protein>
<dbReference type="NCBIfam" id="TIGR01509">
    <property type="entry name" value="HAD-SF-IA-v3"/>
    <property type="match status" value="1"/>
</dbReference>
<dbReference type="Proteomes" id="UP001595904">
    <property type="component" value="Unassembled WGS sequence"/>
</dbReference>
<dbReference type="GO" id="GO:0016787">
    <property type="term" value="F:hydrolase activity"/>
    <property type="evidence" value="ECO:0007669"/>
    <property type="project" value="UniProtKB-KW"/>
</dbReference>
<dbReference type="Gene3D" id="1.10.150.240">
    <property type="entry name" value="Putative phosphatase, domain 2"/>
    <property type="match status" value="1"/>
</dbReference>
<dbReference type="InterPro" id="IPR051806">
    <property type="entry name" value="HAD-like_SPP"/>
</dbReference>
<accession>A0ABV8T1L9</accession>
<dbReference type="PROSITE" id="PS01228">
    <property type="entry name" value="COF_1"/>
    <property type="match status" value="1"/>
</dbReference>
<keyword evidence="1" id="KW-0378">Hydrolase</keyword>
<reference evidence="2" key="1">
    <citation type="journal article" date="2019" name="Int. J. Syst. Evol. Microbiol.">
        <title>The Global Catalogue of Microorganisms (GCM) 10K type strain sequencing project: providing services to taxonomists for standard genome sequencing and annotation.</title>
        <authorList>
            <consortium name="The Broad Institute Genomics Platform"/>
            <consortium name="The Broad Institute Genome Sequencing Center for Infectious Disease"/>
            <person name="Wu L."/>
            <person name="Ma J."/>
        </authorList>
    </citation>
    <scope>NUCLEOTIDE SEQUENCE [LARGE SCALE GENOMIC DNA]</scope>
    <source>
        <strain evidence="2">CGMCC 1.10759</strain>
    </source>
</reference>
<dbReference type="Gene3D" id="3.40.50.1000">
    <property type="entry name" value="HAD superfamily/HAD-like"/>
    <property type="match status" value="1"/>
</dbReference>